<dbReference type="InterPro" id="IPR006685">
    <property type="entry name" value="MscS_channel_2nd"/>
</dbReference>
<dbReference type="Pfam" id="PF21088">
    <property type="entry name" value="MS_channel_1st"/>
    <property type="match status" value="1"/>
</dbReference>
<dbReference type="InterPro" id="IPR023408">
    <property type="entry name" value="MscS_beta-dom_sf"/>
</dbReference>
<dbReference type="GO" id="GO:0055085">
    <property type="term" value="P:transmembrane transport"/>
    <property type="evidence" value="ECO:0007669"/>
    <property type="project" value="InterPro"/>
</dbReference>
<evidence type="ECO:0000256" key="3">
    <source>
        <dbReference type="ARBA" id="ARBA00022989"/>
    </source>
</evidence>
<dbReference type="SUPFAM" id="SSF50182">
    <property type="entry name" value="Sm-like ribonucleoproteins"/>
    <property type="match status" value="1"/>
</dbReference>
<dbReference type="PIRSF" id="PIRSF026673">
    <property type="entry name" value="UCP026673_ion_chan"/>
    <property type="match status" value="1"/>
</dbReference>
<organism evidence="5 6">
    <name type="scientific">Mycobacterium heckeshornense</name>
    <dbReference type="NCBI Taxonomy" id="110505"/>
    <lineage>
        <taxon>Bacteria</taxon>
        <taxon>Bacillati</taxon>
        <taxon>Actinomycetota</taxon>
        <taxon>Actinomycetes</taxon>
        <taxon>Mycobacteriales</taxon>
        <taxon>Mycobacteriaceae</taxon>
        <taxon>Mycobacterium</taxon>
    </lineage>
</organism>
<dbReference type="InterPro" id="IPR014710">
    <property type="entry name" value="RmlC-like_jellyroll"/>
</dbReference>
<dbReference type="GO" id="GO:0016020">
    <property type="term" value="C:membrane"/>
    <property type="evidence" value="ECO:0007669"/>
    <property type="project" value="UniProtKB-SubCell"/>
</dbReference>
<comment type="subcellular location">
    <subcellularLocation>
        <location evidence="1">Membrane</location>
    </subcellularLocation>
</comment>
<dbReference type="PROSITE" id="PS50042">
    <property type="entry name" value="CNMP_BINDING_3"/>
    <property type="match status" value="1"/>
</dbReference>
<dbReference type="OrthoDB" id="9775207at2"/>
<evidence type="ECO:0000313" key="6">
    <source>
        <dbReference type="Proteomes" id="UP000595446"/>
    </source>
</evidence>
<dbReference type="CDD" id="cd00038">
    <property type="entry name" value="CAP_ED"/>
    <property type="match status" value="1"/>
</dbReference>
<sequence>MNVFDSPWFYWALAVSIGLPVCLIVLTEWHQTLAHKKSHLAKPVHLLRTYVVPLGALLLLLVKATQVDARDVSVRVLATAFGFVVLVLVLSGLNATLFQSAPQGSWRDRLPAIFVDVARFLLIGVGLALILSYFWGVRIAGLFTALGVTSVVIGLMLQNSVGQIVSGLFMLLEQPFRIGDWLDTPAARGRIVEANWRAVHIETGKGLQITPNSVLATTSFTNLSRPAGAHKLAVTTVFSLADPPDRVCAMLSRVASALPQVREGSAVTSVPIGSASDNTARCCQYRTTIGLNSPADDSAVQATFLRWIWYASRREGLHLDGADDNISTTERVEKALHTVVAPALRLTPTDEQSLVPYAKVVRYGAGEIVQRAGEVPAGMAFLMQGSVRLSVTGQDGSTTEVGTLDEGSFVGLTALTRQPNLSDAYALDEVTALEIDRVHLERLVMDKPLLLQEFGRILDERRSQVSRLGGRERSNIPGS</sequence>
<gene>
    <name evidence="5" type="ORF">MHEC_17650</name>
</gene>
<dbReference type="RefSeq" id="WP_048892728.1">
    <property type="nucleotide sequence ID" value="NZ_AP024237.1"/>
</dbReference>
<dbReference type="InterPro" id="IPR049142">
    <property type="entry name" value="MS_channel_1st"/>
</dbReference>
<dbReference type="STRING" id="110505.ACT16_17440"/>
<dbReference type="PANTHER" id="PTHR30566">
    <property type="entry name" value="YNAI-RELATED MECHANOSENSITIVE ION CHANNEL"/>
    <property type="match status" value="1"/>
</dbReference>
<dbReference type="InterPro" id="IPR010920">
    <property type="entry name" value="LSM_dom_sf"/>
</dbReference>
<dbReference type="SUPFAM" id="SSF51206">
    <property type="entry name" value="cAMP-binding domain-like"/>
    <property type="match status" value="1"/>
</dbReference>
<keyword evidence="6" id="KW-1185">Reference proteome</keyword>
<dbReference type="InterPro" id="IPR000595">
    <property type="entry name" value="cNMP-bd_dom"/>
</dbReference>
<dbReference type="Proteomes" id="UP000595446">
    <property type="component" value="Chromosome"/>
</dbReference>
<dbReference type="PANTHER" id="PTHR30566:SF25">
    <property type="entry name" value="INNER MEMBRANE PROTEIN"/>
    <property type="match status" value="1"/>
</dbReference>
<dbReference type="Pfam" id="PF00027">
    <property type="entry name" value="cNMP_binding"/>
    <property type="match status" value="1"/>
</dbReference>
<evidence type="ECO:0000313" key="5">
    <source>
        <dbReference type="EMBL" id="BCO35332.1"/>
    </source>
</evidence>
<dbReference type="Gene3D" id="2.30.30.60">
    <property type="match status" value="1"/>
</dbReference>
<reference evidence="5 6" key="1">
    <citation type="submission" date="2020-12" db="EMBL/GenBank/DDBJ databases">
        <title>Complete genome sequence of Mycobacterium heckeshornense JCM 15655T, closely related to a pathogenic non-tuberculous mycobacterial species Mycobacterium xenopi.</title>
        <authorList>
            <person name="Yoshida M."/>
            <person name="Fukano H."/>
            <person name="Asakura T."/>
            <person name="Suzuki M."/>
            <person name="Hoshino Y."/>
        </authorList>
    </citation>
    <scope>NUCLEOTIDE SEQUENCE [LARGE SCALE GENOMIC DNA]</scope>
    <source>
        <strain evidence="5 6">JCM 15655</strain>
    </source>
</reference>
<keyword evidence="4" id="KW-0472">Membrane</keyword>
<dbReference type="Gene3D" id="2.60.120.10">
    <property type="entry name" value="Jelly Rolls"/>
    <property type="match status" value="1"/>
</dbReference>
<protein>
    <submittedName>
        <fullName evidence="5">Uncharacterized protein</fullName>
    </submittedName>
</protein>
<keyword evidence="3" id="KW-1133">Transmembrane helix</keyword>
<dbReference type="Pfam" id="PF00924">
    <property type="entry name" value="MS_channel_2nd"/>
    <property type="match status" value="1"/>
</dbReference>
<accession>A0A2G8BGH6</accession>
<dbReference type="AlphaFoldDB" id="A0A2G8BGH6"/>
<evidence type="ECO:0000256" key="2">
    <source>
        <dbReference type="ARBA" id="ARBA00022692"/>
    </source>
</evidence>
<evidence type="ECO:0000256" key="1">
    <source>
        <dbReference type="ARBA" id="ARBA00004370"/>
    </source>
</evidence>
<dbReference type="Gene3D" id="1.10.287.1260">
    <property type="match status" value="1"/>
</dbReference>
<evidence type="ECO:0000256" key="4">
    <source>
        <dbReference type="ARBA" id="ARBA00023136"/>
    </source>
</evidence>
<name>A0A2G8BGH6_9MYCO</name>
<dbReference type="EMBL" id="AP024237">
    <property type="protein sequence ID" value="BCO35332.1"/>
    <property type="molecule type" value="Genomic_DNA"/>
</dbReference>
<proteinExistence type="predicted"/>
<keyword evidence="2" id="KW-0812">Transmembrane</keyword>
<dbReference type="InterPro" id="IPR018490">
    <property type="entry name" value="cNMP-bd_dom_sf"/>
</dbReference>
<dbReference type="SMART" id="SM00100">
    <property type="entry name" value="cNMP"/>
    <property type="match status" value="1"/>
</dbReference>
<dbReference type="InterPro" id="IPR016846">
    <property type="entry name" value="cNMP-bd_ion_channel"/>
</dbReference>